<evidence type="ECO:0000313" key="8">
    <source>
        <dbReference type="EMBL" id="CAL5222992.1"/>
    </source>
</evidence>
<accession>A0ABP1FZM8</accession>
<dbReference type="InterPro" id="IPR014284">
    <property type="entry name" value="RNA_pol_sigma-70_dom"/>
</dbReference>
<comment type="caution">
    <text evidence="8">The sequence shown here is derived from an EMBL/GenBank/DDBJ whole genome shotgun (WGS) entry which is preliminary data.</text>
</comment>
<keyword evidence="2" id="KW-0805">Transcription regulation</keyword>
<dbReference type="Pfam" id="PF04542">
    <property type="entry name" value="Sigma70_r2"/>
    <property type="match status" value="1"/>
</dbReference>
<dbReference type="Gene3D" id="1.10.601.10">
    <property type="entry name" value="RNA Polymerase Primary Sigma Factor"/>
    <property type="match status" value="1"/>
</dbReference>
<comment type="similarity">
    <text evidence="1">Belongs to the sigma-70 factor family.</text>
</comment>
<feature type="compositionally biased region" description="Polar residues" evidence="6">
    <location>
        <begin position="95"/>
        <end position="109"/>
    </location>
</feature>
<proteinExistence type="inferred from homology"/>
<dbReference type="PROSITE" id="PS00716">
    <property type="entry name" value="SIGMA70_2"/>
    <property type="match status" value="1"/>
</dbReference>
<evidence type="ECO:0000256" key="6">
    <source>
        <dbReference type="SAM" id="MobiDB-lite"/>
    </source>
</evidence>
<feature type="compositionally biased region" description="Basic and acidic residues" evidence="6">
    <location>
        <begin position="130"/>
        <end position="156"/>
    </location>
</feature>
<dbReference type="InterPro" id="IPR007630">
    <property type="entry name" value="RNA_pol_sigma70_r4"/>
</dbReference>
<feature type="compositionally biased region" description="Basic and acidic residues" evidence="6">
    <location>
        <begin position="175"/>
        <end position="186"/>
    </location>
</feature>
<feature type="domain" description="RNA polymerase sigma-70" evidence="7">
    <location>
        <begin position="524"/>
        <end position="550"/>
    </location>
</feature>
<dbReference type="PANTHER" id="PTHR30603:SF47">
    <property type="entry name" value="RNA POLYMERASE SIGMA FACTOR SIGD, CHLOROPLASTIC"/>
    <property type="match status" value="1"/>
</dbReference>
<evidence type="ECO:0000313" key="9">
    <source>
        <dbReference type="Proteomes" id="UP001497392"/>
    </source>
</evidence>
<evidence type="ECO:0000256" key="1">
    <source>
        <dbReference type="ARBA" id="ARBA00007788"/>
    </source>
</evidence>
<keyword evidence="9" id="KW-1185">Reference proteome</keyword>
<dbReference type="Pfam" id="PF04539">
    <property type="entry name" value="Sigma70_r3"/>
    <property type="match status" value="1"/>
</dbReference>
<dbReference type="InterPro" id="IPR050239">
    <property type="entry name" value="Sigma-70_RNA_pol_init_factors"/>
</dbReference>
<dbReference type="SUPFAM" id="SSF88946">
    <property type="entry name" value="Sigma2 domain of RNA polymerase sigma factors"/>
    <property type="match status" value="1"/>
</dbReference>
<dbReference type="PRINTS" id="PR00046">
    <property type="entry name" value="SIGMA70FCT"/>
</dbReference>
<dbReference type="SUPFAM" id="SSF88659">
    <property type="entry name" value="Sigma3 and sigma4 domains of RNA polymerase sigma factors"/>
    <property type="match status" value="2"/>
</dbReference>
<dbReference type="Gene3D" id="1.10.10.10">
    <property type="entry name" value="Winged helix-like DNA-binding domain superfamily/Winged helix DNA-binding domain"/>
    <property type="match status" value="2"/>
</dbReference>
<organism evidence="8 9">
    <name type="scientific">Coccomyxa viridis</name>
    <dbReference type="NCBI Taxonomy" id="1274662"/>
    <lineage>
        <taxon>Eukaryota</taxon>
        <taxon>Viridiplantae</taxon>
        <taxon>Chlorophyta</taxon>
        <taxon>core chlorophytes</taxon>
        <taxon>Trebouxiophyceae</taxon>
        <taxon>Trebouxiophyceae incertae sedis</taxon>
        <taxon>Coccomyxaceae</taxon>
        <taxon>Coccomyxa</taxon>
    </lineage>
</organism>
<protein>
    <submittedName>
        <fullName evidence="8">G5436 protein</fullName>
    </submittedName>
</protein>
<dbReference type="InterPro" id="IPR036388">
    <property type="entry name" value="WH-like_DNA-bd_sf"/>
</dbReference>
<feature type="region of interest" description="Disordered" evidence="6">
    <location>
        <begin position="130"/>
        <end position="245"/>
    </location>
</feature>
<dbReference type="PANTHER" id="PTHR30603">
    <property type="entry name" value="RNA POLYMERASE SIGMA FACTOR RPO"/>
    <property type="match status" value="1"/>
</dbReference>
<keyword evidence="4" id="KW-0238">DNA-binding</keyword>
<feature type="compositionally biased region" description="Basic residues" evidence="6">
    <location>
        <begin position="218"/>
        <end position="231"/>
    </location>
</feature>
<feature type="compositionally biased region" description="Low complexity" evidence="6">
    <location>
        <begin position="164"/>
        <end position="174"/>
    </location>
</feature>
<dbReference type="Pfam" id="PF04545">
    <property type="entry name" value="Sigma70_r4"/>
    <property type="match status" value="1"/>
</dbReference>
<dbReference type="InterPro" id="IPR007627">
    <property type="entry name" value="RNA_pol_sigma70_r2"/>
</dbReference>
<dbReference type="NCBIfam" id="TIGR02937">
    <property type="entry name" value="sigma70-ECF"/>
    <property type="match status" value="1"/>
</dbReference>
<dbReference type="CDD" id="cd06171">
    <property type="entry name" value="Sigma70_r4"/>
    <property type="match status" value="1"/>
</dbReference>
<feature type="compositionally biased region" description="Basic and acidic residues" evidence="6">
    <location>
        <begin position="194"/>
        <end position="207"/>
    </location>
</feature>
<gene>
    <name evidence="8" type="primary">g5436</name>
    <name evidence="8" type="ORF">VP750_LOCUS4651</name>
</gene>
<keyword evidence="5" id="KW-0804">Transcription</keyword>
<dbReference type="EMBL" id="CAXHTA020000007">
    <property type="protein sequence ID" value="CAL5222992.1"/>
    <property type="molecule type" value="Genomic_DNA"/>
</dbReference>
<keyword evidence="3" id="KW-0731">Sigma factor</keyword>
<evidence type="ECO:0000256" key="3">
    <source>
        <dbReference type="ARBA" id="ARBA00023082"/>
    </source>
</evidence>
<evidence type="ECO:0000256" key="5">
    <source>
        <dbReference type="ARBA" id="ARBA00023163"/>
    </source>
</evidence>
<dbReference type="InterPro" id="IPR013324">
    <property type="entry name" value="RNA_pol_sigma_r3/r4-like"/>
</dbReference>
<sequence>MRGPQRGLLEAEAPGSWGKQQPKNPAPQTRALAGTAVGVAAVEEIVEAQHAELMSFAALPRHLMKQRDSLLSLQNVESLTDELAQLSQDLERLTTSEGATISDSPGSSEVSEEDYKRIHAARKQHEMEMQAQARRELRAARRKASAERAASERAKQQLETPELAASSAPAIASRSDTRPARGEGRAGKAAPLLRSDKQAKEGSERQLRGARATAAARTRGHSAWGKRHVPKAGRDSFTPAAMPKSGTTALSLSAVTRMEGFGSAGLLTAAEEKKLGRQLQELLVLEDVKHKALNRLGRQISSAEWMTLCEMTDAKAFKKIIKTGEAARLRMVKSNERLVWHVARKYQNRGLDIEDLIAEGMNGLLKGVEKFDPNKGFKFSTYAHWWVRQGITRAISEQARVIRVPVHIHELMSKMTNIETTFRSKHGHAPSQEKLAGLVGITVEKLQLLLKAYQPSTSFNAPLGYDQAETIGDVIADEGQAAPEEVAQARSLQMDIDKVLSTLTEREADILRARYGLDDGKLKTLEEVGVLFEVTRERIRQIEAKAILKLRSADKSAILRDYLQDQPQEVSWRAATSKARA</sequence>
<evidence type="ECO:0000256" key="4">
    <source>
        <dbReference type="ARBA" id="ARBA00023125"/>
    </source>
</evidence>
<evidence type="ECO:0000259" key="7">
    <source>
        <dbReference type="PROSITE" id="PS00716"/>
    </source>
</evidence>
<reference evidence="8 9" key="1">
    <citation type="submission" date="2024-06" db="EMBL/GenBank/DDBJ databases">
        <authorList>
            <person name="Kraege A."/>
            <person name="Thomma B."/>
        </authorList>
    </citation>
    <scope>NUCLEOTIDE SEQUENCE [LARGE SCALE GENOMIC DNA]</scope>
</reference>
<dbReference type="InterPro" id="IPR000943">
    <property type="entry name" value="RNA_pol_sigma70"/>
</dbReference>
<feature type="region of interest" description="Disordered" evidence="6">
    <location>
        <begin position="94"/>
        <end position="114"/>
    </location>
</feature>
<evidence type="ECO:0000256" key="2">
    <source>
        <dbReference type="ARBA" id="ARBA00023015"/>
    </source>
</evidence>
<feature type="compositionally biased region" description="Polar residues" evidence="6">
    <location>
        <begin position="18"/>
        <end position="27"/>
    </location>
</feature>
<feature type="region of interest" description="Disordered" evidence="6">
    <location>
        <begin position="1"/>
        <end position="30"/>
    </location>
</feature>
<name>A0ABP1FZM8_9CHLO</name>
<dbReference type="Proteomes" id="UP001497392">
    <property type="component" value="Unassembled WGS sequence"/>
</dbReference>
<dbReference type="InterPro" id="IPR013325">
    <property type="entry name" value="RNA_pol_sigma_r2"/>
</dbReference>
<dbReference type="InterPro" id="IPR007624">
    <property type="entry name" value="RNA_pol_sigma70_r3"/>
</dbReference>